<accession>A0A518D6Z8</accession>
<keyword evidence="2" id="KW-1185">Reference proteome</keyword>
<organism evidence="1 2">
    <name type="scientific">Pirellulimonas nuda</name>
    <dbReference type="NCBI Taxonomy" id="2528009"/>
    <lineage>
        <taxon>Bacteria</taxon>
        <taxon>Pseudomonadati</taxon>
        <taxon>Planctomycetota</taxon>
        <taxon>Planctomycetia</taxon>
        <taxon>Pirellulales</taxon>
        <taxon>Lacipirellulaceae</taxon>
        <taxon>Pirellulimonas</taxon>
    </lineage>
</organism>
<evidence type="ECO:0000313" key="2">
    <source>
        <dbReference type="Proteomes" id="UP000317429"/>
    </source>
</evidence>
<dbReference type="AlphaFoldDB" id="A0A518D6Z8"/>
<dbReference type="RefSeq" id="WP_145281154.1">
    <property type="nucleotide sequence ID" value="NZ_CP036291.1"/>
</dbReference>
<evidence type="ECO:0000313" key="1">
    <source>
        <dbReference type="EMBL" id="QDU87219.1"/>
    </source>
</evidence>
<dbReference type="Proteomes" id="UP000317429">
    <property type="component" value="Chromosome"/>
</dbReference>
<protein>
    <submittedName>
        <fullName evidence="1">Uncharacterized protein</fullName>
    </submittedName>
</protein>
<proteinExistence type="predicted"/>
<name>A0A518D6Z8_9BACT</name>
<reference evidence="1 2" key="1">
    <citation type="submission" date="2019-02" db="EMBL/GenBank/DDBJ databases">
        <title>Deep-cultivation of Planctomycetes and their phenomic and genomic characterization uncovers novel biology.</title>
        <authorList>
            <person name="Wiegand S."/>
            <person name="Jogler M."/>
            <person name="Boedeker C."/>
            <person name="Pinto D."/>
            <person name="Vollmers J."/>
            <person name="Rivas-Marin E."/>
            <person name="Kohn T."/>
            <person name="Peeters S.H."/>
            <person name="Heuer A."/>
            <person name="Rast P."/>
            <person name="Oberbeckmann S."/>
            <person name="Bunk B."/>
            <person name="Jeske O."/>
            <person name="Meyerdierks A."/>
            <person name="Storesund J.E."/>
            <person name="Kallscheuer N."/>
            <person name="Luecker S."/>
            <person name="Lage O.M."/>
            <person name="Pohl T."/>
            <person name="Merkel B.J."/>
            <person name="Hornburger P."/>
            <person name="Mueller R.-W."/>
            <person name="Bruemmer F."/>
            <person name="Labrenz M."/>
            <person name="Spormann A.M."/>
            <person name="Op den Camp H."/>
            <person name="Overmann J."/>
            <person name="Amann R."/>
            <person name="Jetten M.S.M."/>
            <person name="Mascher T."/>
            <person name="Medema M.H."/>
            <person name="Devos D.P."/>
            <person name="Kaster A.-K."/>
            <person name="Ovreas L."/>
            <person name="Rohde M."/>
            <person name="Galperin M.Y."/>
            <person name="Jogler C."/>
        </authorList>
    </citation>
    <scope>NUCLEOTIDE SEQUENCE [LARGE SCALE GENOMIC DNA]</scope>
    <source>
        <strain evidence="1 2">Pla175</strain>
    </source>
</reference>
<dbReference type="EMBL" id="CP036291">
    <property type="protein sequence ID" value="QDU87219.1"/>
    <property type="molecule type" value="Genomic_DNA"/>
</dbReference>
<gene>
    <name evidence="1" type="ORF">Pla175_05760</name>
</gene>
<dbReference type="KEGG" id="pnd:Pla175_05760"/>
<sequence length="94" mass="10173">MDTPTPPIAVPPAIPITPEQRAALAAGDGYAEFFDPQSQTTYAVERVKPFQLTPEGERKLQEGIDAVDRGDVVEFDPEYFRGVIAAAAKRANGQ</sequence>